<dbReference type="IntAct" id="A0A1D6ESJ9">
    <property type="interactions" value="2"/>
</dbReference>
<evidence type="ECO:0000256" key="13">
    <source>
        <dbReference type="SAM" id="Coils"/>
    </source>
</evidence>
<keyword evidence="7" id="KW-0630">Potassium</keyword>
<dbReference type="InterPro" id="IPR002202">
    <property type="entry name" value="HMG_CoA_Rdtase"/>
</dbReference>
<proteinExistence type="inferred from homology"/>
<evidence type="ECO:0000256" key="3">
    <source>
        <dbReference type="ARBA" id="ARBA00006873"/>
    </source>
</evidence>
<dbReference type="AlphaFoldDB" id="A0A1D6ESJ9"/>
<dbReference type="Pfam" id="PF00141">
    <property type="entry name" value="peroxidase"/>
    <property type="match status" value="1"/>
</dbReference>
<dbReference type="Gene3D" id="1.10.520.10">
    <property type="match status" value="1"/>
</dbReference>
<dbReference type="PANTHER" id="PTHR31356">
    <property type="entry name" value="THYLAKOID LUMENAL 29 KDA PROTEIN, CHLOROPLASTIC-RELATED"/>
    <property type="match status" value="1"/>
</dbReference>
<dbReference type="SUPFAM" id="SSF55035">
    <property type="entry name" value="NAD-binding domain of HMG-CoA reductase"/>
    <property type="match status" value="1"/>
</dbReference>
<keyword evidence="13" id="KW-0175">Coiled coil</keyword>
<evidence type="ECO:0000256" key="10">
    <source>
        <dbReference type="ARBA" id="ARBA00023229"/>
    </source>
</evidence>
<feature type="coiled-coil region" evidence="13">
    <location>
        <begin position="392"/>
        <end position="423"/>
    </location>
</feature>
<evidence type="ECO:0000256" key="9">
    <source>
        <dbReference type="ARBA" id="ARBA00023004"/>
    </source>
</evidence>
<dbReference type="Pfam" id="PF00382">
    <property type="entry name" value="TFIIB"/>
    <property type="match status" value="1"/>
</dbReference>
<dbReference type="InterPro" id="IPR013150">
    <property type="entry name" value="TFIIB_cyclin"/>
</dbReference>
<dbReference type="PRINTS" id="PR00459">
    <property type="entry name" value="ASPEROXIDASE"/>
</dbReference>
<keyword evidence="10" id="KW-0414">Isoprene biosynthesis</keyword>
<dbReference type="InterPro" id="IPR044831">
    <property type="entry name" value="Ccp1-like"/>
</dbReference>
<dbReference type="InterPro" id="IPR036915">
    <property type="entry name" value="Cyclin-like_sf"/>
</dbReference>
<accession>A0A1D6ESJ9</accession>
<dbReference type="GO" id="GO:0017025">
    <property type="term" value="F:TBP-class protein binding"/>
    <property type="evidence" value="ECO:0007669"/>
    <property type="project" value="InterPro"/>
</dbReference>
<dbReference type="InParanoid" id="A0A1D6ESJ9"/>
<dbReference type="PRINTS" id="PR00458">
    <property type="entry name" value="PEROXIDASE"/>
</dbReference>
<dbReference type="GO" id="GO:0016688">
    <property type="term" value="F:L-ascorbate peroxidase activity"/>
    <property type="evidence" value="ECO:0007669"/>
    <property type="project" value="UniProtKB-EC"/>
</dbReference>
<feature type="domain" description="Transcription factor TFIIB cyclin-like" evidence="16">
    <location>
        <begin position="270"/>
        <end position="319"/>
    </location>
</feature>
<dbReference type="Gene3D" id="1.10.472.10">
    <property type="entry name" value="Cyclin-like"/>
    <property type="match status" value="1"/>
</dbReference>
<evidence type="ECO:0000256" key="8">
    <source>
        <dbReference type="ARBA" id="ARBA00023002"/>
    </source>
</evidence>
<dbReference type="Gene3D" id="3.30.70.420">
    <property type="entry name" value="Hydroxymethylglutaryl-CoA reductase, class I/II, NAD/NADP-binding domain"/>
    <property type="match status" value="1"/>
</dbReference>
<evidence type="ECO:0000256" key="1">
    <source>
        <dbReference type="ARBA" id="ARBA00001970"/>
    </source>
</evidence>
<keyword evidence="6" id="KW-0106">Calcium</keyword>
<dbReference type="STRING" id="4577.A0A1D6ESJ9"/>
<reference evidence="17" key="1">
    <citation type="submission" date="2015-12" db="EMBL/GenBank/DDBJ databases">
        <title>Update maize B73 reference genome by single molecule sequencing technologies.</title>
        <authorList>
            <consortium name="Maize Genome Sequencing Project"/>
            <person name="Ware D."/>
        </authorList>
    </citation>
    <scope>NUCLEOTIDE SEQUENCE [LARGE SCALE GENOMIC DNA]</scope>
    <source>
        <tissue evidence="17">Seedling</tissue>
    </source>
</reference>
<comment type="catalytic activity">
    <reaction evidence="12">
        <text>L-ascorbate + H2O2 = L-dehydroascorbate + 2 H2O</text>
        <dbReference type="Rhea" id="RHEA:22996"/>
        <dbReference type="ChEBI" id="CHEBI:15377"/>
        <dbReference type="ChEBI" id="CHEBI:16240"/>
        <dbReference type="ChEBI" id="CHEBI:38290"/>
        <dbReference type="ChEBI" id="CHEBI:58539"/>
        <dbReference type="EC" id="1.11.1.11"/>
    </reaction>
</comment>
<feature type="region of interest" description="Disordered" evidence="14">
    <location>
        <begin position="77"/>
        <end position="96"/>
    </location>
</feature>
<keyword evidence="8" id="KW-0560">Oxidoreductase</keyword>
<dbReference type="GO" id="GO:0034599">
    <property type="term" value="P:cellular response to oxidative stress"/>
    <property type="evidence" value="ECO:0007669"/>
    <property type="project" value="InterPro"/>
</dbReference>
<dbReference type="UniPathway" id="UPA00058">
    <property type="reaction ID" value="UER00103"/>
</dbReference>
<dbReference type="InterPro" id="IPR002016">
    <property type="entry name" value="Haem_peroxidase"/>
</dbReference>
<dbReference type="SUPFAM" id="SSF47954">
    <property type="entry name" value="Cyclin-like"/>
    <property type="match status" value="1"/>
</dbReference>
<dbReference type="InterPro" id="IPR010255">
    <property type="entry name" value="Haem_peroxidase_sf"/>
</dbReference>
<gene>
    <name evidence="17" type="ORF">ZEAMMB73_Zm00001d006056</name>
</gene>
<comment type="pathway">
    <text evidence="2">Metabolic intermediate biosynthesis; (R)-mevalonate biosynthesis; (R)-mevalonate from acetyl-CoA: step 3/3.</text>
</comment>
<dbReference type="GO" id="GO:0020037">
    <property type="term" value="F:heme binding"/>
    <property type="evidence" value="ECO:0007669"/>
    <property type="project" value="InterPro"/>
</dbReference>
<evidence type="ECO:0000256" key="4">
    <source>
        <dbReference type="ARBA" id="ARBA00012940"/>
    </source>
</evidence>
<dbReference type="EMBL" id="CM007648">
    <property type="protein sequence ID" value="ONM22686.1"/>
    <property type="molecule type" value="Genomic_DNA"/>
</dbReference>
<comment type="similarity">
    <text evidence="3">Belongs to the peroxidase family. Ascorbate peroxidase subfamily.</text>
</comment>
<dbReference type="PROSITE" id="PS50065">
    <property type="entry name" value="HMG_COA_REDUCTASE_4"/>
    <property type="match status" value="1"/>
</dbReference>
<keyword evidence="17" id="KW-0575">Peroxidase</keyword>
<dbReference type="PANTHER" id="PTHR31356:SF57">
    <property type="entry name" value="L-ASCORBATE PEROXIDASE 1, CYTOSOLIC"/>
    <property type="match status" value="1"/>
</dbReference>
<dbReference type="GO" id="GO:0004420">
    <property type="term" value="F:hydroxymethylglutaryl-CoA reductase (NADPH) activity"/>
    <property type="evidence" value="ECO:0007669"/>
    <property type="project" value="InterPro"/>
</dbReference>
<evidence type="ECO:0000256" key="7">
    <source>
        <dbReference type="ARBA" id="ARBA00022958"/>
    </source>
</evidence>
<dbReference type="EC" id="1.11.1.11" evidence="4"/>
<evidence type="ECO:0000259" key="15">
    <source>
        <dbReference type="Pfam" id="PF00141"/>
    </source>
</evidence>
<dbReference type="GO" id="GO:0042744">
    <property type="term" value="P:hydrogen peroxide catabolic process"/>
    <property type="evidence" value="ECO:0007669"/>
    <property type="project" value="UniProtKB-KW"/>
</dbReference>
<keyword evidence="9" id="KW-0408">Iron</keyword>
<dbReference type="FunFam" id="1.10.420.10:FF:000003">
    <property type="entry name" value="L-ascorbate peroxidase, cytosolic"/>
    <property type="match status" value="1"/>
</dbReference>
<evidence type="ECO:0000259" key="16">
    <source>
        <dbReference type="Pfam" id="PF00382"/>
    </source>
</evidence>
<dbReference type="ExpressionAtlas" id="A0A1D6ESJ9">
    <property type="expression patterns" value="baseline and differential"/>
</dbReference>
<comment type="cofactor">
    <cofactor evidence="1">
        <name>heme b</name>
        <dbReference type="ChEBI" id="CHEBI:60344"/>
    </cofactor>
</comment>
<keyword evidence="11" id="KW-0376">Hydrogen peroxide</keyword>
<evidence type="ECO:0000256" key="12">
    <source>
        <dbReference type="ARBA" id="ARBA00047994"/>
    </source>
</evidence>
<evidence type="ECO:0000256" key="2">
    <source>
        <dbReference type="ARBA" id="ARBA00005084"/>
    </source>
</evidence>
<dbReference type="eggNOG" id="KOG1598">
    <property type="taxonomic scope" value="Eukaryota"/>
</dbReference>
<sequence>MTLASLARALGRICQQLADCGSAASSAALGKPVVDETVDWRYILARPQFRRLFSNDTLGRSASFMILDYENYYPKGKKEVQKGDGSKKSESKRKSSRFGRLQGVKCVIAGRNLYMRFRCSIGDAMGMNMVSKGVQNVLDYLQADFSDMDVISISGFPMSAGRFLLAIRYSDSMQYSRSNLFGMQYSRKRYFVLEDAALRCFKSAPSSKGEVSWQLSYVSSTNQKYTRGNENVFDAFFCCATCCAGGFFHGVRSISFGVDLQEIRLMGVLQTGRKPSRLCGAALYIAALSHGCNYTKADIVSVVHVCEATLTKRLIEFENTDSGSLTIEEFLATADESNEEPVSKHSPKSGEILCKHKDKGFEHFAHGLCEKCYNKFTKLSGGLEGGSDPPAFQRAEKKRLEAAKRAEEAAAAKEAALEESLCDTQNSEVESAMTPRKRREKVGALILMSPRALVLVNVKTLSVYIVSCLFQDKPQPPPEGRLPDATKGSDHLRQVFGKQMGLSDQDIVALSGGHTLGRCHKERSGFEGAWTTNPLVFDNSYFKELLSGDKEGLLQLPSDKALLSDPVFRPLVEKYAAVCPWMRRHSLMTTKRPTSSSPNWDEYADA</sequence>
<organism evidence="17">
    <name type="scientific">Zea mays</name>
    <name type="common">Maize</name>
    <dbReference type="NCBI Taxonomy" id="4577"/>
    <lineage>
        <taxon>Eukaryota</taxon>
        <taxon>Viridiplantae</taxon>
        <taxon>Streptophyta</taxon>
        <taxon>Embryophyta</taxon>
        <taxon>Tracheophyta</taxon>
        <taxon>Spermatophyta</taxon>
        <taxon>Magnoliopsida</taxon>
        <taxon>Liliopsida</taxon>
        <taxon>Poales</taxon>
        <taxon>Poaceae</taxon>
        <taxon>PACMAD clade</taxon>
        <taxon>Panicoideae</taxon>
        <taxon>Andropogonodae</taxon>
        <taxon>Andropogoneae</taxon>
        <taxon>Tripsacinae</taxon>
        <taxon>Zea</taxon>
    </lineage>
</organism>
<dbReference type="InterPro" id="IPR009023">
    <property type="entry name" value="HMG_CoA_Rdtase_NAD(P)-bd_sf"/>
</dbReference>
<dbReference type="SUPFAM" id="SSF48113">
    <property type="entry name" value="Heme-dependent peroxidases"/>
    <property type="match status" value="1"/>
</dbReference>
<evidence type="ECO:0000256" key="6">
    <source>
        <dbReference type="ARBA" id="ARBA00022837"/>
    </source>
</evidence>
<dbReference type="PROSITE" id="PS00435">
    <property type="entry name" value="PEROXIDASE_1"/>
    <property type="match status" value="1"/>
</dbReference>
<keyword evidence="5" id="KW-0479">Metal-binding</keyword>
<dbReference type="Pfam" id="PF00368">
    <property type="entry name" value="HMG-CoA_red"/>
    <property type="match status" value="1"/>
</dbReference>
<dbReference type="GO" id="GO:0008299">
    <property type="term" value="P:isoprenoid biosynthetic process"/>
    <property type="evidence" value="ECO:0007669"/>
    <property type="project" value="UniProtKB-KW"/>
</dbReference>
<feature type="domain" description="Plant heme peroxidase family profile" evidence="15">
    <location>
        <begin position="480"/>
        <end position="577"/>
    </location>
</feature>
<evidence type="ECO:0000256" key="14">
    <source>
        <dbReference type="SAM" id="MobiDB-lite"/>
    </source>
</evidence>
<dbReference type="SMR" id="A0A1D6ESJ9"/>
<name>A0A1D6ESJ9_MAIZE</name>
<dbReference type="Gene3D" id="1.10.420.10">
    <property type="entry name" value="Peroxidase, domain 2"/>
    <property type="match status" value="1"/>
</dbReference>
<evidence type="ECO:0000256" key="11">
    <source>
        <dbReference type="ARBA" id="ARBA00023324"/>
    </source>
</evidence>
<dbReference type="InterPro" id="IPR019793">
    <property type="entry name" value="Peroxidases_heam-ligand_BS"/>
</dbReference>
<dbReference type="GO" id="GO:0015936">
    <property type="term" value="P:coenzyme A metabolic process"/>
    <property type="evidence" value="ECO:0007669"/>
    <property type="project" value="InterPro"/>
</dbReference>
<protein>
    <recommendedName>
        <fullName evidence="4">L-ascorbate peroxidase</fullName>
        <ecNumber evidence="4">1.11.1.11</ecNumber>
    </recommendedName>
</protein>
<feature type="compositionally biased region" description="Basic and acidic residues" evidence="14">
    <location>
        <begin position="77"/>
        <end position="93"/>
    </location>
</feature>
<evidence type="ECO:0000313" key="17">
    <source>
        <dbReference type="EMBL" id="ONM22686.1"/>
    </source>
</evidence>
<dbReference type="GO" id="GO:0046872">
    <property type="term" value="F:metal ion binding"/>
    <property type="evidence" value="ECO:0007669"/>
    <property type="project" value="UniProtKB-KW"/>
</dbReference>
<evidence type="ECO:0000256" key="5">
    <source>
        <dbReference type="ARBA" id="ARBA00022723"/>
    </source>
</evidence>
<dbReference type="InterPro" id="IPR002207">
    <property type="entry name" value="Peroxidase_I"/>
</dbReference>